<comment type="caution">
    <text evidence="1">The sequence shown here is derived from an EMBL/GenBank/DDBJ whole genome shotgun (WGS) entry which is preliminary data.</text>
</comment>
<dbReference type="GO" id="GO:0004601">
    <property type="term" value="F:peroxidase activity"/>
    <property type="evidence" value="ECO:0007669"/>
    <property type="project" value="UniProtKB-KW"/>
</dbReference>
<dbReference type="RefSeq" id="WP_156805568.1">
    <property type="nucleotide sequence ID" value="NZ_JBHSOJ010000031.1"/>
</dbReference>
<dbReference type="InterPro" id="IPR036102">
    <property type="entry name" value="OsmC/Ohrsf"/>
</dbReference>
<dbReference type="Pfam" id="PF02566">
    <property type="entry name" value="OsmC"/>
    <property type="match status" value="1"/>
</dbReference>
<protein>
    <submittedName>
        <fullName evidence="1">OsmC family protein</fullName>
        <ecNumber evidence="1">1.11.1.-</ecNumber>
    </submittedName>
</protein>
<gene>
    <name evidence="1" type="ORF">ACFPQ3_10335</name>
</gene>
<dbReference type="InterPro" id="IPR015946">
    <property type="entry name" value="KH_dom-like_a/b"/>
</dbReference>
<keyword evidence="1" id="KW-0560">Oxidoreductase</keyword>
<dbReference type="EMBL" id="JBHSOJ010000031">
    <property type="protein sequence ID" value="MFC5631928.1"/>
    <property type="molecule type" value="Genomic_DNA"/>
</dbReference>
<keyword evidence="1" id="KW-0575">Peroxidase</keyword>
<evidence type="ECO:0000313" key="1">
    <source>
        <dbReference type="EMBL" id="MFC5631928.1"/>
    </source>
</evidence>
<organism evidence="1 2">
    <name type="scientific">Streptococcus caledonicus</name>
    <dbReference type="NCBI Taxonomy" id="2614158"/>
    <lineage>
        <taxon>Bacteria</taxon>
        <taxon>Bacillati</taxon>
        <taxon>Bacillota</taxon>
        <taxon>Bacilli</taxon>
        <taxon>Lactobacillales</taxon>
        <taxon>Streptococcaceae</taxon>
        <taxon>Streptococcus</taxon>
    </lineage>
</organism>
<dbReference type="InterPro" id="IPR003718">
    <property type="entry name" value="OsmC/Ohr_fam"/>
</dbReference>
<keyword evidence="2" id="KW-1185">Reference proteome</keyword>
<dbReference type="SUPFAM" id="SSF82784">
    <property type="entry name" value="OsmC-like"/>
    <property type="match status" value="1"/>
</dbReference>
<evidence type="ECO:0000313" key="2">
    <source>
        <dbReference type="Proteomes" id="UP001596110"/>
    </source>
</evidence>
<name>A0ABW0UG48_9STRE</name>
<dbReference type="Proteomes" id="UP001596110">
    <property type="component" value="Unassembled WGS sequence"/>
</dbReference>
<dbReference type="Gene3D" id="3.30.300.20">
    <property type="match status" value="1"/>
</dbReference>
<proteinExistence type="predicted"/>
<accession>A0ABW0UG48</accession>
<reference evidence="2" key="1">
    <citation type="journal article" date="2019" name="Int. J. Syst. Evol. Microbiol.">
        <title>The Global Catalogue of Microorganisms (GCM) 10K type strain sequencing project: providing services to taxonomists for standard genome sequencing and annotation.</title>
        <authorList>
            <consortium name="The Broad Institute Genomics Platform"/>
            <consortium name="The Broad Institute Genome Sequencing Center for Infectious Disease"/>
            <person name="Wu L."/>
            <person name="Ma J."/>
        </authorList>
    </citation>
    <scope>NUCLEOTIDE SEQUENCE [LARGE SCALE GENOMIC DNA]</scope>
    <source>
        <strain evidence="2">DT43</strain>
    </source>
</reference>
<sequence length="124" mass="14021">MYQTKITGDKLYHAVSSGYGSPIETFGFVEKGETPMSLLVIALSSCVTMCIQGYYKRKHGLEHFDMETVASYDDGTFELTIQLPAQLLAETNQEALRDYADRYCRVKSLLREDIIVSMMFEGVL</sequence>
<dbReference type="EC" id="1.11.1.-" evidence="1"/>